<dbReference type="PANTHER" id="PTHR33337:SF40">
    <property type="entry name" value="CENP-V_GFA DOMAIN-CONTAINING PROTEIN-RELATED"/>
    <property type="match status" value="1"/>
</dbReference>
<keyword evidence="3" id="KW-0862">Zinc</keyword>
<feature type="domain" description="CENP-V/GFA" evidence="6">
    <location>
        <begin position="128"/>
        <end position="239"/>
    </location>
</feature>
<feature type="compositionally biased region" description="Basic and acidic residues" evidence="5">
    <location>
        <begin position="286"/>
        <end position="319"/>
    </location>
</feature>
<gene>
    <name evidence="7" type="ORF">DL762_001596</name>
</gene>
<comment type="caution">
    <text evidence="7">The sequence shown here is derived from an EMBL/GenBank/DDBJ whole genome shotgun (WGS) entry which is preliminary data.</text>
</comment>
<evidence type="ECO:0000313" key="7">
    <source>
        <dbReference type="EMBL" id="RYO92562.1"/>
    </source>
</evidence>
<dbReference type="Proteomes" id="UP000294003">
    <property type="component" value="Unassembled WGS sequence"/>
</dbReference>
<feature type="region of interest" description="Disordered" evidence="5">
    <location>
        <begin position="83"/>
        <end position="117"/>
    </location>
</feature>
<dbReference type="EMBL" id="QJNS01000026">
    <property type="protein sequence ID" value="RYO92562.1"/>
    <property type="molecule type" value="Genomic_DNA"/>
</dbReference>
<reference evidence="7 8" key="1">
    <citation type="submission" date="2018-06" db="EMBL/GenBank/DDBJ databases">
        <title>Complete Genomes of Monosporascus.</title>
        <authorList>
            <person name="Robinson A.J."/>
            <person name="Natvig D.O."/>
        </authorList>
    </citation>
    <scope>NUCLEOTIDE SEQUENCE [LARGE SCALE GENOMIC DNA]</scope>
    <source>
        <strain evidence="7 8">CBS 609.92</strain>
    </source>
</reference>
<dbReference type="Gene3D" id="3.90.1590.10">
    <property type="entry name" value="glutathione-dependent formaldehyde- activating enzyme (gfa)"/>
    <property type="match status" value="1"/>
</dbReference>
<keyword evidence="4" id="KW-0456">Lyase</keyword>
<dbReference type="InterPro" id="IPR011057">
    <property type="entry name" value="Mss4-like_sf"/>
</dbReference>
<dbReference type="Pfam" id="PF04828">
    <property type="entry name" value="GFA"/>
    <property type="match status" value="1"/>
</dbReference>
<comment type="similarity">
    <text evidence="1">Belongs to the Gfa family.</text>
</comment>
<dbReference type="InterPro" id="IPR036653">
    <property type="entry name" value="CinA-like_C"/>
</dbReference>
<dbReference type="PANTHER" id="PTHR33337">
    <property type="entry name" value="GFA DOMAIN-CONTAINING PROTEIN"/>
    <property type="match status" value="1"/>
</dbReference>
<keyword evidence="2" id="KW-0479">Metal-binding</keyword>
<dbReference type="SUPFAM" id="SSF51316">
    <property type="entry name" value="Mss4-like"/>
    <property type="match status" value="1"/>
</dbReference>
<protein>
    <recommendedName>
        <fullName evidence="6">CENP-V/GFA domain-containing protein</fullName>
    </recommendedName>
</protein>
<keyword evidence="8" id="KW-1185">Reference proteome</keyword>
<evidence type="ECO:0000256" key="4">
    <source>
        <dbReference type="ARBA" id="ARBA00023239"/>
    </source>
</evidence>
<organism evidence="7 8">
    <name type="scientific">Monosporascus cannonballus</name>
    <dbReference type="NCBI Taxonomy" id="155416"/>
    <lineage>
        <taxon>Eukaryota</taxon>
        <taxon>Fungi</taxon>
        <taxon>Dikarya</taxon>
        <taxon>Ascomycota</taxon>
        <taxon>Pezizomycotina</taxon>
        <taxon>Sordariomycetes</taxon>
        <taxon>Xylariomycetidae</taxon>
        <taxon>Xylariales</taxon>
        <taxon>Xylariales incertae sedis</taxon>
        <taxon>Monosporascus</taxon>
    </lineage>
</organism>
<feature type="region of interest" description="Disordered" evidence="5">
    <location>
        <begin position="285"/>
        <end position="319"/>
    </location>
</feature>
<sequence length="319" mass="36155">MLESRVAFAGWTQADIDNYEGPTPEIVAGLARNVRAELESTYTVSESGTAGPGGSTRNRTPGYVALTVDGGALGTVTSEQWTGHGAASFSATPRRPKEQEEMSEDNEDWKNHPPYRTARENEQFEKKWTATCSCGRVKYWLSRDKPLISKYCHCIDCQSLHGAPFQWAAIFHKEDLHFEKGAEGLAFYNSQDKQTHHKLPCKVSCAYCHTPIMDEGRNMVLMFPGIIKYENPEHKKWFDPQCHIFYSQRVVDIPDGKPKWSKLDGISQLVNDVGDIKDVEAVVSKKKLDETEKEEKEMTKKQEDEEKEKRKEEGKTDSS</sequence>
<dbReference type="Pfam" id="PF02464">
    <property type="entry name" value="CinA"/>
    <property type="match status" value="1"/>
</dbReference>
<dbReference type="PROSITE" id="PS51891">
    <property type="entry name" value="CENP_V_GFA"/>
    <property type="match status" value="1"/>
</dbReference>
<evidence type="ECO:0000256" key="1">
    <source>
        <dbReference type="ARBA" id="ARBA00005495"/>
    </source>
</evidence>
<evidence type="ECO:0000256" key="2">
    <source>
        <dbReference type="ARBA" id="ARBA00022723"/>
    </source>
</evidence>
<feature type="region of interest" description="Disordered" evidence="5">
    <location>
        <begin position="41"/>
        <end position="60"/>
    </location>
</feature>
<dbReference type="InterPro" id="IPR006913">
    <property type="entry name" value="CENP-V/GFA"/>
</dbReference>
<evidence type="ECO:0000256" key="3">
    <source>
        <dbReference type="ARBA" id="ARBA00022833"/>
    </source>
</evidence>
<dbReference type="Gene3D" id="3.90.950.20">
    <property type="entry name" value="CinA-like"/>
    <property type="match status" value="1"/>
</dbReference>
<evidence type="ECO:0000256" key="5">
    <source>
        <dbReference type="SAM" id="MobiDB-lite"/>
    </source>
</evidence>
<accession>A0ABY0HIB7</accession>
<evidence type="ECO:0000313" key="8">
    <source>
        <dbReference type="Proteomes" id="UP000294003"/>
    </source>
</evidence>
<dbReference type="SUPFAM" id="SSF142433">
    <property type="entry name" value="CinA-like"/>
    <property type="match status" value="1"/>
</dbReference>
<name>A0ABY0HIB7_9PEZI</name>
<evidence type="ECO:0000259" key="6">
    <source>
        <dbReference type="PROSITE" id="PS51891"/>
    </source>
</evidence>
<dbReference type="InterPro" id="IPR008136">
    <property type="entry name" value="CinA_C"/>
</dbReference>
<proteinExistence type="inferred from homology"/>